<keyword evidence="2" id="KW-0812">Transmembrane</keyword>
<reference evidence="4 5" key="1">
    <citation type="submission" date="2019-01" db="EMBL/GenBank/DDBJ databases">
        <title>Genome sequencing of strain FW100M-8.</title>
        <authorList>
            <person name="Heo J."/>
            <person name="Kim S.-J."/>
            <person name="Kim J.-S."/>
            <person name="Hong S.-B."/>
            <person name="Kwon S.-W."/>
        </authorList>
    </citation>
    <scope>NUCLEOTIDE SEQUENCE [LARGE SCALE GENOMIC DNA]</scope>
    <source>
        <strain evidence="4 5">FW100M-8</strain>
    </source>
</reference>
<feature type="transmembrane region" description="Helical" evidence="2">
    <location>
        <begin position="33"/>
        <end position="57"/>
    </location>
</feature>
<keyword evidence="2" id="KW-1133">Transmembrane helix</keyword>
<sequence>MAQKFPSDRFDRIPAGIDRIGAHRAPRRRGAGWVAFGWAALATVVLVVGGIVAISLFNDRLDFGDAQQPVQTQTPEPTQTAEPVVDPNQPVTVLNGTEVTGLAGQAAELLTANGVPIGTTANASESDLTETYVYYATPELEGAARGVAQFIPEAEVRLDPKFAEIGTPLVLVVASDFATAVGAAG</sequence>
<proteinExistence type="predicted"/>
<dbReference type="Gene3D" id="3.30.70.2390">
    <property type="match status" value="1"/>
</dbReference>
<gene>
    <name evidence="4" type="ORF">ET445_08090</name>
</gene>
<organism evidence="4 5">
    <name type="scientific">Agromyces protaetiae</name>
    <dbReference type="NCBI Taxonomy" id="2509455"/>
    <lineage>
        <taxon>Bacteria</taxon>
        <taxon>Bacillati</taxon>
        <taxon>Actinomycetota</taxon>
        <taxon>Actinomycetes</taxon>
        <taxon>Micrococcales</taxon>
        <taxon>Microbacteriaceae</taxon>
        <taxon>Agromyces</taxon>
    </lineage>
</organism>
<accession>A0A4P6FFV4</accession>
<evidence type="ECO:0000259" key="3">
    <source>
        <dbReference type="Pfam" id="PF13399"/>
    </source>
</evidence>
<evidence type="ECO:0000313" key="4">
    <source>
        <dbReference type="EMBL" id="QAY73309.1"/>
    </source>
</evidence>
<dbReference type="Pfam" id="PF13399">
    <property type="entry name" value="LytR_C"/>
    <property type="match status" value="1"/>
</dbReference>
<name>A0A4P6FFV4_9MICO</name>
<keyword evidence="5" id="KW-1185">Reference proteome</keyword>
<feature type="compositionally biased region" description="Low complexity" evidence="1">
    <location>
        <begin position="68"/>
        <end position="85"/>
    </location>
</feature>
<evidence type="ECO:0000313" key="5">
    <source>
        <dbReference type="Proteomes" id="UP000291259"/>
    </source>
</evidence>
<dbReference type="RefSeq" id="WP_129190428.1">
    <property type="nucleotide sequence ID" value="NZ_CP035491.1"/>
</dbReference>
<evidence type="ECO:0000256" key="1">
    <source>
        <dbReference type="SAM" id="MobiDB-lite"/>
    </source>
</evidence>
<dbReference type="EMBL" id="CP035491">
    <property type="protein sequence ID" value="QAY73309.1"/>
    <property type="molecule type" value="Genomic_DNA"/>
</dbReference>
<dbReference type="KEGG" id="agf:ET445_08090"/>
<keyword evidence="2" id="KW-0472">Membrane</keyword>
<feature type="region of interest" description="Disordered" evidence="1">
    <location>
        <begin position="68"/>
        <end position="88"/>
    </location>
</feature>
<dbReference type="Proteomes" id="UP000291259">
    <property type="component" value="Chromosome"/>
</dbReference>
<dbReference type="AlphaFoldDB" id="A0A4P6FFV4"/>
<dbReference type="OrthoDB" id="5125199at2"/>
<protein>
    <submittedName>
        <fullName evidence="4">LytR family transcriptional regulator</fullName>
    </submittedName>
</protein>
<evidence type="ECO:0000256" key="2">
    <source>
        <dbReference type="SAM" id="Phobius"/>
    </source>
</evidence>
<dbReference type="InterPro" id="IPR027381">
    <property type="entry name" value="LytR/CpsA/Psr_C"/>
</dbReference>
<feature type="domain" description="LytR/CpsA/Psr regulator C-terminal" evidence="3">
    <location>
        <begin position="90"/>
        <end position="177"/>
    </location>
</feature>